<evidence type="ECO:0000256" key="2">
    <source>
        <dbReference type="ARBA" id="ARBA00006295"/>
    </source>
</evidence>
<dbReference type="Pfam" id="PF17762">
    <property type="entry name" value="HTH_ParB"/>
    <property type="match status" value="1"/>
</dbReference>
<dbReference type="NCBIfam" id="TIGR00180">
    <property type="entry name" value="parB_part"/>
    <property type="match status" value="1"/>
</dbReference>
<keyword evidence="3" id="KW-0159">Chromosome partition</keyword>
<evidence type="ECO:0000259" key="5">
    <source>
        <dbReference type="SMART" id="SM00470"/>
    </source>
</evidence>
<feature type="domain" description="ParB-like N-terminal" evidence="5">
    <location>
        <begin position="28"/>
        <end position="118"/>
    </location>
</feature>
<reference evidence="6 7" key="1">
    <citation type="submission" date="2016-10" db="EMBL/GenBank/DDBJ databases">
        <authorList>
            <person name="de Groot N.N."/>
        </authorList>
    </citation>
    <scope>NUCLEOTIDE SEQUENCE [LARGE SCALE GENOMIC DNA]</scope>
    <source>
        <strain evidence="6 7">CGMCC 1.5012</strain>
    </source>
</reference>
<keyword evidence="7" id="KW-1185">Reference proteome</keyword>
<protein>
    <submittedName>
        <fullName evidence="6">Chromosome partitioning protein, ParB family</fullName>
    </submittedName>
</protein>
<dbReference type="SMART" id="SM00470">
    <property type="entry name" value="ParB"/>
    <property type="match status" value="1"/>
</dbReference>
<comment type="similarity">
    <text evidence="2">Belongs to the ParB family.</text>
</comment>
<name>A0A1H0DEX1_9FIRM</name>
<proteinExistence type="inferred from homology"/>
<dbReference type="FunFam" id="3.90.1530.30:FF:000001">
    <property type="entry name" value="Chromosome partitioning protein ParB"/>
    <property type="match status" value="1"/>
</dbReference>
<dbReference type="GO" id="GO:0009295">
    <property type="term" value="C:nucleoid"/>
    <property type="evidence" value="ECO:0007669"/>
    <property type="project" value="UniProtKB-SubCell"/>
</dbReference>
<dbReference type="InterPro" id="IPR041468">
    <property type="entry name" value="HTH_ParB/Spo0J"/>
</dbReference>
<gene>
    <name evidence="6" type="ORF">SAMN05192585_12820</name>
</gene>
<dbReference type="Pfam" id="PF23552">
    <property type="entry name" value="ParB_C"/>
    <property type="match status" value="1"/>
</dbReference>
<dbReference type="InterPro" id="IPR036086">
    <property type="entry name" value="ParB/Sulfiredoxin_sf"/>
</dbReference>
<organism evidence="6 7">
    <name type="scientific">Acetanaerobacterium elongatum</name>
    <dbReference type="NCBI Taxonomy" id="258515"/>
    <lineage>
        <taxon>Bacteria</taxon>
        <taxon>Bacillati</taxon>
        <taxon>Bacillota</taxon>
        <taxon>Clostridia</taxon>
        <taxon>Eubacteriales</taxon>
        <taxon>Oscillospiraceae</taxon>
        <taxon>Acetanaerobacterium</taxon>
    </lineage>
</organism>
<dbReference type="GO" id="GO:0003677">
    <property type="term" value="F:DNA binding"/>
    <property type="evidence" value="ECO:0007669"/>
    <property type="project" value="UniProtKB-KW"/>
</dbReference>
<dbReference type="FunFam" id="1.10.10.2830:FF:000001">
    <property type="entry name" value="Chromosome partitioning protein ParB"/>
    <property type="match status" value="1"/>
</dbReference>
<dbReference type="AlphaFoldDB" id="A0A1H0DEX1"/>
<comment type="subcellular location">
    <subcellularLocation>
        <location evidence="1">Cytoplasm</location>
        <location evidence="1">Nucleoid</location>
    </subcellularLocation>
</comment>
<evidence type="ECO:0000313" key="7">
    <source>
        <dbReference type="Proteomes" id="UP000199182"/>
    </source>
</evidence>
<dbReference type="Gene3D" id="1.10.10.2830">
    <property type="match status" value="1"/>
</dbReference>
<dbReference type="GO" id="GO:0005694">
    <property type="term" value="C:chromosome"/>
    <property type="evidence" value="ECO:0007669"/>
    <property type="project" value="TreeGrafter"/>
</dbReference>
<evidence type="ECO:0000256" key="4">
    <source>
        <dbReference type="ARBA" id="ARBA00023125"/>
    </source>
</evidence>
<dbReference type="SUPFAM" id="SSF110849">
    <property type="entry name" value="ParB/Sulfiredoxin"/>
    <property type="match status" value="1"/>
</dbReference>
<dbReference type="InterPro" id="IPR003115">
    <property type="entry name" value="ParB_N"/>
</dbReference>
<dbReference type="CDD" id="cd16393">
    <property type="entry name" value="SPO0J_N"/>
    <property type="match status" value="1"/>
</dbReference>
<dbReference type="SUPFAM" id="SSF109709">
    <property type="entry name" value="KorB DNA-binding domain-like"/>
    <property type="match status" value="1"/>
</dbReference>
<keyword evidence="4" id="KW-0238">DNA-binding</keyword>
<sequence>MAMKNRGLGKGLDALFADNAAPDSAGAVSLNISEIEPNKGQPRKSFDEKALAELADSIRQHGVITPILVRPLTGGGYQLVAGERRWRAARMAGLSEVPVLIKELTDAQTMEIALVENLQREDLNPIEEAEGYRSLMDTYNLTQDEVAERVNKSRPAVANAVRLLNLPKPVREQVKNGSISGGHARALLAFESEARMESVAGEIVKKQLTVRDIERMAKDEKRNQQPAKPKGNKGLLRDSFFTEMELALKAELGRKVSITENAKGQGTIELAFFDKEDLAEIAQRLAGRSR</sequence>
<dbReference type="InterPro" id="IPR057240">
    <property type="entry name" value="ParB_dimer_C"/>
</dbReference>
<dbReference type="GO" id="GO:0007059">
    <property type="term" value="P:chromosome segregation"/>
    <property type="evidence" value="ECO:0007669"/>
    <property type="project" value="UniProtKB-KW"/>
</dbReference>
<dbReference type="Gene3D" id="3.90.1530.30">
    <property type="match status" value="1"/>
</dbReference>
<dbReference type="Pfam" id="PF02195">
    <property type="entry name" value="ParB_N"/>
    <property type="match status" value="1"/>
</dbReference>
<evidence type="ECO:0000313" key="6">
    <source>
        <dbReference type="EMBL" id="SDN68710.1"/>
    </source>
</evidence>
<dbReference type="EMBL" id="FNID01000028">
    <property type="protein sequence ID" value="SDN68710.1"/>
    <property type="molecule type" value="Genomic_DNA"/>
</dbReference>
<evidence type="ECO:0000256" key="3">
    <source>
        <dbReference type="ARBA" id="ARBA00022829"/>
    </source>
</evidence>
<dbReference type="PANTHER" id="PTHR33375">
    <property type="entry name" value="CHROMOSOME-PARTITIONING PROTEIN PARB-RELATED"/>
    <property type="match status" value="1"/>
</dbReference>
<dbReference type="InterPro" id="IPR050336">
    <property type="entry name" value="Chromosome_partition/occlusion"/>
</dbReference>
<evidence type="ECO:0000256" key="1">
    <source>
        <dbReference type="ARBA" id="ARBA00004453"/>
    </source>
</evidence>
<dbReference type="PANTHER" id="PTHR33375:SF1">
    <property type="entry name" value="CHROMOSOME-PARTITIONING PROTEIN PARB-RELATED"/>
    <property type="match status" value="1"/>
</dbReference>
<dbReference type="InterPro" id="IPR004437">
    <property type="entry name" value="ParB/RepB/Spo0J"/>
</dbReference>
<dbReference type="STRING" id="258515.SAMN05192585_12820"/>
<accession>A0A1H0DEX1</accession>
<dbReference type="Proteomes" id="UP000199182">
    <property type="component" value="Unassembled WGS sequence"/>
</dbReference>